<gene>
    <name evidence="2" type="ORF">FHR32_004496</name>
</gene>
<protein>
    <submittedName>
        <fullName evidence="2">Uncharacterized protein</fullName>
    </submittedName>
</protein>
<evidence type="ECO:0000313" key="2">
    <source>
        <dbReference type="EMBL" id="MBB4940191.1"/>
    </source>
</evidence>
<feature type="chain" id="PRO_5030759927" evidence="1">
    <location>
        <begin position="28"/>
        <end position="364"/>
    </location>
</feature>
<dbReference type="AlphaFoldDB" id="A0A7W7RXQ1"/>
<sequence length="364" mass="39104">MRKRTRLLLATATGAAVFTAGTATALAAPTGDTATACALTTTDVTGITADDAYVPLKDDATFDFEATVENPYVKGYDGKLGRNVTGLSAQFQRAGETTWDRALVEQIPEPPDGAAAAPADIKVKGRFKVTKADRDGRWRVRLLITRGHQTRESCAEVTVAPRLKYISASVTDPVVLVPGEETGVDIRANVIGASSVTARLLSDDTDDSVDVKLSEGATAGRWERKTWFDDDYAKGPWSLELTVTRGKESVKFGNAGSFWVRAGTRARAKVTFDVSAHKIKKGGKVRLYGKAYRNGSAYSGKKVGLYCKKTGSSGWKLAYSVKADGSGRFSKTVTPKSDAYWRAQTAGTGKTSKARSGYEFVDVR</sequence>
<comment type="caution">
    <text evidence="2">The sequence shown here is derived from an EMBL/GenBank/DDBJ whole genome shotgun (WGS) entry which is preliminary data.</text>
</comment>
<name>A0A7W7RXQ1_9ACTN</name>
<dbReference type="RefSeq" id="WP_184756037.1">
    <property type="nucleotide sequence ID" value="NZ_BAABEK010000001.1"/>
</dbReference>
<dbReference type="Proteomes" id="UP000534286">
    <property type="component" value="Unassembled WGS sequence"/>
</dbReference>
<evidence type="ECO:0000256" key="1">
    <source>
        <dbReference type="SAM" id="SignalP"/>
    </source>
</evidence>
<dbReference type="EMBL" id="JACHJU010000001">
    <property type="protein sequence ID" value="MBB4940191.1"/>
    <property type="molecule type" value="Genomic_DNA"/>
</dbReference>
<keyword evidence="3" id="KW-1185">Reference proteome</keyword>
<proteinExistence type="predicted"/>
<evidence type="ECO:0000313" key="3">
    <source>
        <dbReference type="Proteomes" id="UP000534286"/>
    </source>
</evidence>
<feature type="signal peptide" evidence="1">
    <location>
        <begin position="1"/>
        <end position="27"/>
    </location>
</feature>
<accession>A0A7W7RXQ1</accession>
<keyword evidence="1" id="KW-0732">Signal</keyword>
<reference evidence="2 3" key="1">
    <citation type="submission" date="2020-08" db="EMBL/GenBank/DDBJ databases">
        <title>Sequencing the genomes of 1000 actinobacteria strains.</title>
        <authorList>
            <person name="Klenk H.-P."/>
        </authorList>
    </citation>
    <scope>NUCLEOTIDE SEQUENCE [LARGE SCALE GENOMIC DNA]</scope>
    <source>
        <strain evidence="2 3">DSM 43023</strain>
    </source>
</reference>
<organism evidence="2 3">
    <name type="scientific">Streptosporangium album</name>
    <dbReference type="NCBI Taxonomy" id="47479"/>
    <lineage>
        <taxon>Bacteria</taxon>
        <taxon>Bacillati</taxon>
        <taxon>Actinomycetota</taxon>
        <taxon>Actinomycetes</taxon>
        <taxon>Streptosporangiales</taxon>
        <taxon>Streptosporangiaceae</taxon>
        <taxon>Streptosporangium</taxon>
    </lineage>
</organism>